<feature type="domain" description="Soluble ligand binding" evidence="3">
    <location>
        <begin position="161"/>
        <end position="205"/>
    </location>
</feature>
<keyword evidence="5" id="KW-1185">Reference proteome</keyword>
<evidence type="ECO:0000256" key="2">
    <source>
        <dbReference type="SAM" id="SignalP"/>
    </source>
</evidence>
<keyword evidence="1" id="KW-0472">Membrane</keyword>
<dbReference type="EMBL" id="CP053085">
    <property type="protein sequence ID" value="QJR36195.1"/>
    <property type="molecule type" value="Genomic_DNA"/>
</dbReference>
<dbReference type="InterPro" id="IPR019554">
    <property type="entry name" value="Soluble_ligand-bd"/>
</dbReference>
<dbReference type="KEGG" id="ggr:HKW67_12095"/>
<feature type="chain" id="PRO_5026905303" description="Soluble ligand binding domain-containing protein" evidence="2">
    <location>
        <begin position="30"/>
        <end position="276"/>
    </location>
</feature>
<dbReference type="Gene3D" id="3.10.560.10">
    <property type="entry name" value="Outer membrane lipoprotein wza domain like"/>
    <property type="match status" value="1"/>
</dbReference>
<keyword evidence="1" id="KW-0812">Transmembrane</keyword>
<keyword evidence="2" id="KW-0732">Signal</keyword>
<accession>A0A6M4IQ14</accession>
<feature type="signal peptide" evidence="2">
    <location>
        <begin position="1"/>
        <end position="29"/>
    </location>
</feature>
<evidence type="ECO:0000313" key="5">
    <source>
        <dbReference type="Proteomes" id="UP000500938"/>
    </source>
</evidence>
<keyword evidence="1" id="KW-1133">Transmembrane helix</keyword>
<dbReference type="AlphaFoldDB" id="A0A6M4IQ14"/>
<dbReference type="Proteomes" id="UP000500938">
    <property type="component" value="Chromosome"/>
</dbReference>
<gene>
    <name evidence="4" type="ORF">HKW67_12095</name>
</gene>
<protein>
    <recommendedName>
        <fullName evidence="3">Soluble ligand binding domain-containing protein</fullName>
    </recommendedName>
</protein>
<dbReference type="Pfam" id="PF10531">
    <property type="entry name" value="SLBB"/>
    <property type="match status" value="1"/>
</dbReference>
<evidence type="ECO:0000313" key="4">
    <source>
        <dbReference type="EMBL" id="QJR36195.1"/>
    </source>
</evidence>
<sequence length="276" mass="29938">MTILTGMRMLCCTRAAVRGVLFTIVVASAAPSGAQDAPLGGPQRATRAALAERVATLEQKSSSGGLSGSAKSRATAELSAIRMRLQQGDFRVGDRFVITLRQDSVRSDTASVRDSLKVSVANLPDASLVGVLRSELDERMTAHVARYLRNVSVRTSVLTRVAILGAVRTPGFYYASPDRPISDLVMVAGGPADQANLNELEVSRGTAKLLSVKDSRKAVKDGRTLEQLDVQSGDEVKIPIKKKINWQIVIQSMLVVSSLFFAGLQFLQWYYNRQDQ</sequence>
<dbReference type="RefSeq" id="WP_171225630.1">
    <property type="nucleotide sequence ID" value="NZ_CP053085.1"/>
</dbReference>
<name>A0A6M4IQ14_9BACT</name>
<organism evidence="4 5">
    <name type="scientific">Gemmatimonas groenlandica</name>
    <dbReference type="NCBI Taxonomy" id="2732249"/>
    <lineage>
        <taxon>Bacteria</taxon>
        <taxon>Pseudomonadati</taxon>
        <taxon>Gemmatimonadota</taxon>
        <taxon>Gemmatimonadia</taxon>
        <taxon>Gemmatimonadales</taxon>
        <taxon>Gemmatimonadaceae</taxon>
        <taxon>Gemmatimonas</taxon>
    </lineage>
</organism>
<evidence type="ECO:0000259" key="3">
    <source>
        <dbReference type="Pfam" id="PF10531"/>
    </source>
</evidence>
<feature type="transmembrane region" description="Helical" evidence="1">
    <location>
        <begin position="248"/>
        <end position="271"/>
    </location>
</feature>
<reference evidence="4 5" key="1">
    <citation type="submission" date="2020-05" db="EMBL/GenBank/DDBJ databases">
        <title>Complete genome sequence of Gemmatimonas greenlandica TET16.</title>
        <authorList>
            <person name="Zeng Y."/>
        </authorList>
    </citation>
    <scope>NUCLEOTIDE SEQUENCE [LARGE SCALE GENOMIC DNA]</scope>
    <source>
        <strain evidence="4 5">TET16</strain>
    </source>
</reference>
<proteinExistence type="predicted"/>
<evidence type="ECO:0000256" key="1">
    <source>
        <dbReference type="SAM" id="Phobius"/>
    </source>
</evidence>